<organism evidence="2 3">
    <name type="scientific">Lophiotrema nucula</name>
    <dbReference type="NCBI Taxonomy" id="690887"/>
    <lineage>
        <taxon>Eukaryota</taxon>
        <taxon>Fungi</taxon>
        <taxon>Dikarya</taxon>
        <taxon>Ascomycota</taxon>
        <taxon>Pezizomycotina</taxon>
        <taxon>Dothideomycetes</taxon>
        <taxon>Pleosporomycetidae</taxon>
        <taxon>Pleosporales</taxon>
        <taxon>Lophiotremataceae</taxon>
        <taxon>Lophiotrema</taxon>
    </lineage>
</organism>
<evidence type="ECO:0000313" key="2">
    <source>
        <dbReference type="EMBL" id="KAF2114247.1"/>
    </source>
</evidence>
<name>A0A6A5Z5Z2_9PLEO</name>
<gene>
    <name evidence="2" type="ORF">BDV96DRAFT_647713</name>
</gene>
<dbReference type="AlphaFoldDB" id="A0A6A5Z5Z2"/>
<sequence>MSLPANDDLLRVDARFAPYRYGQPVILALPIETERVSPATIIPGQPPLLQVFQGCFTSHGIVLGRVDLAYRFHRGQRSLQQTPTLLFIANIRELPSANVEQCIRSLLQECRQRGMSFKIEVIDEGASSGMHTFSIDPRDIAALHLWHSSTSTLVDYLNTVRVKYGCRWETADLLRRGISPDVATSKTTIVIGTPDSGNDFWWNRGTADLSGIFQHRFDVEFVHSTGIDLNDSDMIDMTSYEHDLKMGASVSMRTGPGGGTIGGGVVIELPGEKGRISLALTNHHVACKEIEDIRGKHNAISPGLVPSLESTKQPAPPMYDSPSSKDHGARQEHLVSELFFWLNRLNGARGLRETLTLSADPSTRSVQDTNITAADAAARAIMSDLDTVERHYRHVGTLFSASGRRLRSSQHPTSRMGAPDQCADLTLWIMDWALIELDTAKNLPNVVHKPAPSRKRITTKLYDRMPANEWEVLPTSLENFVAFRGRTSGWVFGVMNPALSILNRFEHDDIAKEYGDLISADTPAYSWAFVNRASLHEAAQKGDSGSVVILDREYKPDEEARWIGLLFGSGGAQLAYIQPIDLVFSDIEKITGARVVEPRGKRG</sequence>
<reference evidence="2" key="1">
    <citation type="journal article" date="2020" name="Stud. Mycol.">
        <title>101 Dothideomycetes genomes: a test case for predicting lifestyles and emergence of pathogens.</title>
        <authorList>
            <person name="Haridas S."/>
            <person name="Albert R."/>
            <person name="Binder M."/>
            <person name="Bloem J."/>
            <person name="Labutti K."/>
            <person name="Salamov A."/>
            <person name="Andreopoulos B."/>
            <person name="Baker S."/>
            <person name="Barry K."/>
            <person name="Bills G."/>
            <person name="Bluhm B."/>
            <person name="Cannon C."/>
            <person name="Castanera R."/>
            <person name="Culley D."/>
            <person name="Daum C."/>
            <person name="Ezra D."/>
            <person name="Gonzalez J."/>
            <person name="Henrissat B."/>
            <person name="Kuo A."/>
            <person name="Liang C."/>
            <person name="Lipzen A."/>
            <person name="Lutzoni F."/>
            <person name="Magnuson J."/>
            <person name="Mondo S."/>
            <person name="Nolan M."/>
            <person name="Ohm R."/>
            <person name="Pangilinan J."/>
            <person name="Park H.-J."/>
            <person name="Ramirez L."/>
            <person name="Alfaro M."/>
            <person name="Sun H."/>
            <person name="Tritt A."/>
            <person name="Yoshinaga Y."/>
            <person name="Zwiers L.-H."/>
            <person name="Turgeon B."/>
            <person name="Goodwin S."/>
            <person name="Spatafora J."/>
            <person name="Crous P."/>
            <person name="Grigoriev I."/>
        </authorList>
    </citation>
    <scope>NUCLEOTIDE SEQUENCE</scope>
    <source>
        <strain evidence="2">CBS 627.86</strain>
    </source>
</reference>
<evidence type="ECO:0000313" key="3">
    <source>
        <dbReference type="Proteomes" id="UP000799770"/>
    </source>
</evidence>
<dbReference type="EMBL" id="ML977326">
    <property type="protein sequence ID" value="KAF2114247.1"/>
    <property type="molecule type" value="Genomic_DNA"/>
</dbReference>
<evidence type="ECO:0000256" key="1">
    <source>
        <dbReference type="SAM" id="MobiDB-lite"/>
    </source>
</evidence>
<dbReference type="Proteomes" id="UP000799770">
    <property type="component" value="Unassembled WGS sequence"/>
</dbReference>
<protein>
    <submittedName>
        <fullName evidence="2">Uncharacterized protein</fullName>
    </submittedName>
</protein>
<accession>A0A6A5Z5Z2</accession>
<keyword evidence="3" id="KW-1185">Reference proteome</keyword>
<proteinExistence type="predicted"/>
<feature type="region of interest" description="Disordered" evidence="1">
    <location>
        <begin position="306"/>
        <end position="327"/>
    </location>
</feature>
<dbReference type="OrthoDB" id="3799331at2759"/>